<dbReference type="EMBL" id="CAJOBR010046217">
    <property type="protein sequence ID" value="CAF5039106.1"/>
    <property type="molecule type" value="Genomic_DNA"/>
</dbReference>
<dbReference type="Pfam" id="PF25024">
    <property type="entry name" value="EGF_TEN"/>
    <property type="match status" value="1"/>
</dbReference>
<reference evidence="7" key="1">
    <citation type="submission" date="2021-02" db="EMBL/GenBank/DDBJ databases">
        <authorList>
            <person name="Nowell W R."/>
        </authorList>
    </citation>
    <scope>NUCLEOTIDE SEQUENCE</scope>
</reference>
<dbReference type="PROSITE" id="PS00022">
    <property type="entry name" value="EGF_1"/>
    <property type="match status" value="1"/>
</dbReference>
<evidence type="ECO:0000256" key="1">
    <source>
        <dbReference type="ARBA" id="ARBA00022536"/>
    </source>
</evidence>
<dbReference type="Proteomes" id="UP000663848">
    <property type="component" value="Unassembled WGS sequence"/>
</dbReference>
<evidence type="ECO:0000313" key="8">
    <source>
        <dbReference type="Proteomes" id="UP000663848"/>
    </source>
</evidence>
<dbReference type="PROSITE" id="PS50026">
    <property type="entry name" value="EGF_3"/>
    <property type="match status" value="1"/>
</dbReference>
<evidence type="ECO:0000256" key="2">
    <source>
        <dbReference type="ARBA" id="ARBA00022737"/>
    </source>
</evidence>
<comment type="caution">
    <text evidence="5">Lacks conserved residue(s) required for the propagation of feature annotation.</text>
</comment>
<feature type="disulfide bond" evidence="5">
    <location>
        <begin position="42"/>
        <end position="51"/>
    </location>
</feature>
<dbReference type="AlphaFoldDB" id="A0A822CB67"/>
<proteinExistence type="predicted"/>
<comment type="caution">
    <text evidence="7">The sequence shown here is derived from an EMBL/GenBank/DDBJ whole genome shotgun (WGS) entry which is preliminary data.</text>
</comment>
<dbReference type="SMART" id="SM00181">
    <property type="entry name" value="EGF"/>
    <property type="match status" value="2"/>
</dbReference>
<dbReference type="InterPro" id="IPR051216">
    <property type="entry name" value="Teneurin"/>
</dbReference>
<dbReference type="InterPro" id="IPR000742">
    <property type="entry name" value="EGF"/>
</dbReference>
<feature type="non-terminal residue" evidence="7">
    <location>
        <position position="91"/>
    </location>
</feature>
<protein>
    <recommendedName>
        <fullName evidence="6">EGF-like domain-containing protein</fullName>
    </recommendedName>
</protein>
<dbReference type="FunFam" id="2.10.25.10:FF:000001">
    <property type="entry name" value="Tenascin C"/>
    <property type="match status" value="1"/>
</dbReference>
<keyword evidence="1 5" id="KW-0245">EGF-like domain</keyword>
<evidence type="ECO:0000259" key="6">
    <source>
        <dbReference type="PROSITE" id="PS50026"/>
    </source>
</evidence>
<dbReference type="PANTHER" id="PTHR11219:SF69">
    <property type="entry name" value="TENEURIN-A"/>
    <property type="match status" value="1"/>
</dbReference>
<keyword evidence="3 5" id="KW-1015">Disulfide bond</keyword>
<dbReference type="Gene3D" id="2.10.25.10">
    <property type="entry name" value="Laminin"/>
    <property type="match status" value="2"/>
</dbReference>
<dbReference type="PANTHER" id="PTHR11219">
    <property type="entry name" value="TENEURIN AND N-ACETYLGLUCOSAMINE-1-PHOSPHODIESTER ALPHA-N-ACETYLGLUCOSAMINIDASE"/>
    <property type="match status" value="1"/>
</dbReference>
<evidence type="ECO:0000256" key="5">
    <source>
        <dbReference type="PROSITE-ProRule" id="PRU00076"/>
    </source>
</evidence>
<feature type="non-terminal residue" evidence="7">
    <location>
        <position position="1"/>
    </location>
</feature>
<keyword evidence="4" id="KW-0325">Glycoprotein</keyword>
<dbReference type="SUPFAM" id="SSF57196">
    <property type="entry name" value="EGF/Laminin"/>
    <property type="match status" value="2"/>
</dbReference>
<accession>A0A822CB67</accession>
<feature type="disulfide bond" evidence="5">
    <location>
        <begin position="25"/>
        <end position="35"/>
    </location>
</feature>
<gene>
    <name evidence="7" type="ORF">QYT958_LOCUS41247</name>
</gene>
<feature type="domain" description="EGF-like" evidence="6">
    <location>
        <begin position="21"/>
        <end position="52"/>
    </location>
</feature>
<keyword evidence="2" id="KW-0677">Repeat</keyword>
<evidence type="ECO:0000256" key="3">
    <source>
        <dbReference type="ARBA" id="ARBA00023157"/>
    </source>
</evidence>
<evidence type="ECO:0000256" key="4">
    <source>
        <dbReference type="ARBA" id="ARBA00023180"/>
    </source>
</evidence>
<evidence type="ECO:0000313" key="7">
    <source>
        <dbReference type="EMBL" id="CAF5039106.1"/>
    </source>
</evidence>
<sequence>INDGLTKENSELNIEHIDDKNERTCLNNCNNHGICQHGICICQPSYTGSDCSIAQCTDLCSGHGVIEHGQCRCQEGWHGAECQLSFNQCEI</sequence>
<name>A0A822CB67_9BILA</name>
<organism evidence="7 8">
    <name type="scientific">Rotaria socialis</name>
    <dbReference type="NCBI Taxonomy" id="392032"/>
    <lineage>
        <taxon>Eukaryota</taxon>
        <taxon>Metazoa</taxon>
        <taxon>Spiralia</taxon>
        <taxon>Gnathifera</taxon>
        <taxon>Rotifera</taxon>
        <taxon>Eurotatoria</taxon>
        <taxon>Bdelloidea</taxon>
        <taxon>Philodinida</taxon>
        <taxon>Philodinidae</taxon>
        <taxon>Rotaria</taxon>
    </lineage>
</organism>